<evidence type="ECO:0000313" key="1">
    <source>
        <dbReference type="EMBL" id="TWU01367.1"/>
    </source>
</evidence>
<dbReference type="EMBL" id="SJPM01000002">
    <property type="protein sequence ID" value="TWU01367.1"/>
    <property type="molecule type" value="Genomic_DNA"/>
</dbReference>
<sequence>MNRSRGYFVGMTVCARVHYLGLDCRCILELESMNETKKSIKTRSVATQTILGGRSSWSPAAKSSRIRSLVRIAQ</sequence>
<name>A0A5C6APD3_9BACT</name>
<comment type="caution">
    <text evidence="1">The sequence shown here is derived from an EMBL/GenBank/DDBJ whole genome shotgun (WGS) entry which is preliminary data.</text>
</comment>
<evidence type="ECO:0000313" key="2">
    <source>
        <dbReference type="Proteomes" id="UP000316213"/>
    </source>
</evidence>
<accession>A0A5C6APD3</accession>
<keyword evidence="2" id="KW-1185">Reference proteome</keyword>
<proteinExistence type="predicted"/>
<gene>
    <name evidence="1" type="ORF">Pla100_10940</name>
</gene>
<protein>
    <submittedName>
        <fullName evidence="1">Uncharacterized protein</fullName>
    </submittedName>
</protein>
<reference evidence="1 2" key="1">
    <citation type="submission" date="2019-02" db="EMBL/GenBank/DDBJ databases">
        <title>Deep-cultivation of Planctomycetes and their phenomic and genomic characterization uncovers novel biology.</title>
        <authorList>
            <person name="Wiegand S."/>
            <person name="Jogler M."/>
            <person name="Boedeker C."/>
            <person name="Pinto D."/>
            <person name="Vollmers J."/>
            <person name="Rivas-Marin E."/>
            <person name="Kohn T."/>
            <person name="Peeters S.H."/>
            <person name="Heuer A."/>
            <person name="Rast P."/>
            <person name="Oberbeckmann S."/>
            <person name="Bunk B."/>
            <person name="Jeske O."/>
            <person name="Meyerdierks A."/>
            <person name="Storesund J.E."/>
            <person name="Kallscheuer N."/>
            <person name="Luecker S."/>
            <person name="Lage O.M."/>
            <person name="Pohl T."/>
            <person name="Merkel B.J."/>
            <person name="Hornburger P."/>
            <person name="Mueller R.-W."/>
            <person name="Bruemmer F."/>
            <person name="Labrenz M."/>
            <person name="Spormann A.M."/>
            <person name="Op Den Camp H."/>
            <person name="Overmann J."/>
            <person name="Amann R."/>
            <person name="Jetten M.S.M."/>
            <person name="Mascher T."/>
            <person name="Medema M.H."/>
            <person name="Devos D.P."/>
            <person name="Kaster A.-K."/>
            <person name="Ovreas L."/>
            <person name="Rohde M."/>
            <person name="Galperin M.Y."/>
            <person name="Jogler C."/>
        </authorList>
    </citation>
    <scope>NUCLEOTIDE SEQUENCE [LARGE SCALE GENOMIC DNA]</scope>
    <source>
        <strain evidence="1 2">Pla100</strain>
    </source>
</reference>
<organism evidence="1 2">
    <name type="scientific">Neorhodopirellula pilleata</name>
    <dbReference type="NCBI Taxonomy" id="2714738"/>
    <lineage>
        <taxon>Bacteria</taxon>
        <taxon>Pseudomonadati</taxon>
        <taxon>Planctomycetota</taxon>
        <taxon>Planctomycetia</taxon>
        <taxon>Pirellulales</taxon>
        <taxon>Pirellulaceae</taxon>
        <taxon>Neorhodopirellula</taxon>
    </lineage>
</organism>
<dbReference type="Proteomes" id="UP000316213">
    <property type="component" value="Unassembled WGS sequence"/>
</dbReference>
<dbReference type="AlphaFoldDB" id="A0A5C6APD3"/>